<comment type="caution">
    <text evidence="2">The sequence shown here is derived from an EMBL/GenBank/DDBJ whole genome shotgun (WGS) entry which is preliminary data.</text>
</comment>
<evidence type="ECO:0000256" key="1">
    <source>
        <dbReference type="SAM" id="MobiDB-lite"/>
    </source>
</evidence>
<name>A0AAW0B3L1_9AGAR</name>
<keyword evidence="3" id="KW-1185">Reference proteome</keyword>
<evidence type="ECO:0000313" key="2">
    <source>
        <dbReference type="EMBL" id="KAK7019384.1"/>
    </source>
</evidence>
<organism evidence="2 3">
    <name type="scientific">Paramarasmius palmivorus</name>
    <dbReference type="NCBI Taxonomy" id="297713"/>
    <lineage>
        <taxon>Eukaryota</taxon>
        <taxon>Fungi</taxon>
        <taxon>Dikarya</taxon>
        <taxon>Basidiomycota</taxon>
        <taxon>Agaricomycotina</taxon>
        <taxon>Agaricomycetes</taxon>
        <taxon>Agaricomycetidae</taxon>
        <taxon>Agaricales</taxon>
        <taxon>Marasmiineae</taxon>
        <taxon>Marasmiaceae</taxon>
        <taxon>Paramarasmius</taxon>
    </lineage>
</organism>
<evidence type="ECO:0000313" key="3">
    <source>
        <dbReference type="Proteomes" id="UP001383192"/>
    </source>
</evidence>
<feature type="compositionally biased region" description="Polar residues" evidence="1">
    <location>
        <begin position="1"/>
        <end position="15"/>
    </location>
</feature>
<gene>
    <name evidence="2" type="ORF">VNI00_018097</name>
</gene>
<reference evidence="2 3" key="1">
    <citation type="submission" date="2024-01" db="EMBL/GenBank/DDBJ databases">
        <title>A draft genome for a cacao thread blight-causing isolate of Paramarasmius palmivorus.</title>
        <authorList>
            <person name="Baruah I.K."/>
            <person name="Bukari Y."/>
            <person name="Amoako-Attah I."/>
            <person name="Meinhardt L.W."/>
            <person name="Bailey B.A."/>
            <person name="Cohen S.P."/>
        </authorList>
    </citation>
    <scope>NUCLEOTIDE SEQUENCE [LARGE SCALE GENOMIC DNA]</scope>
    <source>
        <strain evidence="2 3">GH-12</strain>
    </source>
</reference>
<sequence length="505" mass="56310">MSFNPRPGASSTPTSDSDDMALDDIEDGIGISTGSGVVLDYNEHPSLDPAIRSHLARTNNSPATLDEQMALVADAILNMEGLVILFAEYMEGDNLKEVSHSQIVKLRRHTPCASHITLAHLIRAIEDQPGDVSTFFQNINNYYADSDPFVGGSCRPIPFSHDGFNRALFRQYGRFTHAARPETQTGTSIVRALVDNSDELKKLCNEAGYPNNDPDFHPVFAIYLYYQDHYPPMRSLFQSGSTDHMSSQSTFPFPTFHMNIYERQPNSTQDRFSPGPVDPPTPLEPQSPLLPHADISPASPSPPPSQNPFIFPSNPSAYPPGSTPTPSMAHMPFSQSNPALPPLPTTHPDPWASLRAHILNNPTLLALSHRVEYWFAASMYETPYRQVRTGQVIEQFHSALGVDTRKSIYPVIGGMQITAMVLMTYFRRRPTTYSGCRTMYRKVHEKCMALRLISNRTESQDTLLSILNIMVREENVDLTTCVPLGLEYSTAKMVEREFNARMAAS</sequence>
<protein>
    <submittedName>
        <fullName evidence="2">Uncharacterized protein</fullName>
    </submittedName>
</protein>
<feature type="region of interest" description="Disordered" evidence="1">
    <location>
        <begin position="265"/>
        <end position="345"/>
    </location>
</feature>
<dbReference type="Proteomes" id="UP001383192">
    <property type="component" value="Unassembled WGS sequence"/>
</dbReference>
<dbReference type="EMBL" id="JAYKXP010000210">
    <property type="protein sequence ID" value="KAK7019384.1"/>
    <property type="molecule type" value="Genomic_DNA"/>
</dbReference>
<accession>A0AAW0B3L1</accession>
<dbReference type="AlphaFoldDB" id="A0AAW0B3L1"/>
<feature type="compositionally biased region" description="Low complexity" evidence="1">
    <location>
        <begin position="307"/>
        <end position="316"/>
    </location>
</feature>
<proteinExistence type="predicted"/>
<feature type="compositionally biased region" description="Pro residues" evidence="1">
    <location>
        <begin position="276"/>
        <end position="285"/>
    </location>
</feature>
<feature type="compositionally biased region" description="Acidic residues" evidence="1">
    <location>
        <begin position="16"/>
        <end position="25"/>
    </location>
</feature>
<feature type="region of interest" description="Disordered" evidence="1">
    <location>
        <begin position="1"/>
        <end position="25"/>
    </location>
</feature>